<reference evidence="3 4" key="1">
    <citation type="journal article" date="2015" name="Genome Announc.">
        <title>Genome Assemblies of Three Soil-Associated Devosia species: D. insulae, D. limi, and D. soli.</title>
        <authorList>
            <person name="Hassan Y.I."/>
            <person name="Lepp D."/>
            <person name="Zhou T."/>
        </authorList>
    </citation>
    <scope>NUCLEOTIDE SEQUENCE [LARGE SCALE GENOMIC DNA]</scope>
    <source>
        <strain evidence="3 4">DS-56</strain>
    </source>
</reference>
<keyword evidence="4" id="KW-1185">Reference proteome</keyword>
<evidence type="ECO:0000313" key="3">
    <source>
        <dbReference type="EMBL" id="OEO32741.1"/>
    </source>
</evidence>
<gene>
    <name evidence="3" type="ORF">VW23_010110</name>
</gene>
<dbReference type="RefSeq" id="WP_069908130.1">
    <property type="nucleotide sequence ID" value="NZ_LAJE02000058.1"/>
</dbReference>
<evidence type="ECO:0000256" key="1">
    <source>
        <dbReference type="SAM" id="SignalP"/>
    </source>
</evidence>
<name>A0A1E5XVZ8_9HYPH</name>
<proteinExistence type="predicted"/>
<dbReference type="PANTHER" id="PTHR36919">
    <property type="entry name" value="BLR1215 PROTEIN"/>
    <property type="match status" value="1"/>
</dbReference>
<keyword evidence="1" id="KW-0732">Signal</keyword>
<dbReference type="EMBL" id="LAJE02000058">
    <property type="protein sequence ID" value="OEO32741.1"/>
    <property type="molecule type" value="Genomic_DNA"/>
</dbReference>
<dbReference type="Proteomes" id="UP000095463">
    <property type="component" value="Unassembled WGS sequence"/>
</dbReference>
<feature type="signal peptide" evidence="1">
    <location>
        <begin position="1"/>
        <end position="27"/>
    </location>
</feature>
<comment type="caution">
    <text evidence="3">The sequence shown here is derived from an EMBL/GenBank/DDBJ whole genome shotgun (WGS) entry which is preliminary data.</text>
</comment>
<sequence>MTMHLATKLAAAVFATLCAAAPVYAIAADPTGTWQADDGKSRYKITECGSGALCARLIWLRDKDDVNRQYLNQVIVQGTQSSDNKWTGTVKNAGDVYSGTMVMTGSDSLKVNGCQGVFCQTVRLSRV</sequence>
<dbReference type="Pfam" id="PF09917">
    <property type="entry name" value="DUF2147"/>
    <property type="match status" value="1"/>
</dbReference>
<protein>
    <recommendedName>
        <fullName evidence="2">DUF2147 domain-containing protein</fullName>
    </recommendedName>
</protein>
<dbReference type="InterPro" id="IPR019223">
    <property type="entry name" value="DUF2147"/>
</dbReference>
<evidence type="ECO:0000313" key="4">
    <source>
        <dbReference type="Proteomes" id="UP000095463"/>
    </source>
</evidence>
<feature type="domain" description="DUF2147" evidence="2">
    <location>
        <begin position="32"/>
        <end position="123"/>
    </location>
</feature>
<evidence type="ECO:0000259" key="2">
    <source>
        <dbReference type="Pfam" id="PF09917"/>
    </source>
</evidence>
<dbReference type="AlphaFoldDB" id="A0A1E5XVZ8"/>
<dbReference type="PANTHER" id="PTHR36919:SF2">
    <property type="entry name" value="BLL6627 PROTEIN"/>
    <property type="match status" value="1"/>
</dbReference>
<accession>A0A1E5XVZ8</accession>
<dbReference type="Gene3D" id="2.40.128.520">
    <property type="match status" value="1"/>
</dbReference>
<organism evidence="3 4">
    <name type="scientific">Devosia insulae DS-56</name>
    <dbReference type="NCBI Taxonomy" id="1116389"/>
    <lineage>
        <taxon>Bacteria</taxon>
        <taxon>Pseudomonadati</taxon>
        <taxon>Pseudomonadota</taxon>
        <taxon>Alphaproteobacteria</taxon>
        <taxon>Hyphomicrobiales</taxon>
        <taxon>Devosiaceae</taxon>
        <taxon>Devosia</taxon>
    </lineage>
</organism>
<feature type="chain" id="PRO_5009190600" description="DUF2147 domain-containing protein" evidence="1">
    <location>
        <begin position="28"/>
        <end position="127"/>
    </location>
</feature>